<feature type="signal peptide" evidence="2">
    <location>
        <begin position="1"/>
        <end position="25"/>
    </location>
</feature>
<dbReference type="HOGENOM" id="CLU_1197922_0_0_12"/>
<feature type="chain" id="PRO_5003398437" description="Lipoprotein" evidence="2">
    <location>
        <begin position="26"/>
        <end position="231"/>
    </location>
</feature>
<dbReference type="RefSeq" id="WP_014488778.1">
    <property type="nucleotide sequence ID" value="NC_017243.1"/>
</dbReference>
<dbReference type="AlphaFoldDB" id="G0EMS8"/>
<evidence type="ECO:0000256" key="2">
    <source>
        <dbReference type="SAM" id="SignalP"/>
    </source>
</evidence>
<accession>G0EMS8</accession>
<sequence>MNKKILSIIFTLFLAGLLSVSCSNKDTTGTGGNNDNGGASTTTTIPTGTQDGEGVDTSYQYKYASTADYGGLELTVDGKLSQTLTTQDQLQISTSTDKDPNLQGEYVGGVLIKMPQLTSLGFKSDLIRILPKNIKRNPGYGYDIHAVYVINNTNPEERLEYVELQTTGIQFGSSFITMNGDITLTKTTIVKEQDKDPVTTKVIYALKENKIKAIEKANSVTPIAGTPVNPQ</sequence>
<dbReference type="Proteomes" id="UP000008522">
    <property type="component" value="Chromosome"/>
</dbReference>
<gene>
    <name evidence="3" type="ordered locus">Bint_2363</name>
</gene>
<feature type="compositionally biased region" description="Low complexity" evidence="1">
    <location>
        <begin position="36"/>
        <end position="52"/>
    </location>
</feature>
<dbReference type="PATRIC" id="fig|1045858.4.peg.2366"/>
<proteinExistence type="predicted"/>
<dbReference type="PROSITE" id="PS51257">
    <property type="entry name" value="PROKAR_LIPOPROTEIN"/>
    <property type="match status" value="1"/>
</dbReference>
<name>G0EMS8_BRAIP</name>
<protein>
    <recommendedName>
        <fullName evidence="5">Lipoprotein</fullName>
    </recommendedName>
</protein>
<evidence type="ECO:0000313" key="4">
    <source>
        <dbReference type="Proteomes" id="UP000008522"/>
    </source>
</evidence>
<evidence type="ECO:0000256" key="1">
    <source>
        <dbReference type="SAM" id="MobiDB-lite"/>
    </source>
</evidence>
<feature type="region of interest" description="Disordered" evidence="1">
    <location>
        <begin position="28"/>
        <end position="53"/>
    </location>
</feature>
<evidence type="ECO:0008006" key="5">
    <source>
        <dbReference type="Google" id="ProtNLM"/>
    </source>
</evidence>
<dbReference type="KEGG" id="bip:Bint_2363"/>
<keyword evidence="2" id="KW-0732">Signal</keyword>
<dbReference type="GeneID" id="44970862"/>
<keyword evidence="4" id="KW-1185">Reference proteome</keyword>
<organism evidence="3 4">
    <name type="scientific">Brachyspira intermedia (strain ATCC 51140 / PWS/A)</name>
    <name type="common">Serpulina intermedia</name>
    <dbReference type="NCBI Taxonomy" id="1045858"/>
    <lineage>
        <taxon>Bacteria</taxon>
        <taxon>Pseudomonadati</taxon>
        <taxon>Spirochaetota</taxon>
        <taxon>Spirochaetia</taxon>
        <taxon>Brachyspirales</taxon>
        <taxon>Brachyspiraceae</taxon>
        <taxon>Brachyspira</taxon>
    </lineage>
</organism>
<dbReference type="OrthoDB" id="9917215at2"/>
<dbReference type="EMBL" id="CP002874">
    <property type="protein sequence ID" value="AEM22969.1"/>
    <property type="molecule type" value="Genomic_DNA"/>
</dbReference>
<reference evidence="3 4" key="1">
    <citation type="journal article" date="2011" name="BMC Genomics">
        <title>Complete genome sequence of Brachyspira intermedia reveals unique genomic features in Brachyspira species and phage-mediated horizontal gene transfer.</title>
        <authorList>
            <person name="Hafstrom T."/>
            <person name="Jansson D.S."/>
            <person name="Segerman B."/>
        </authorList>
    </citation>
    <scope>NUCLEOTIDE SEQUENCE [LARGE SCALE GENOMIC DNA]</scope>
    <source>
        <strain evidence="4">ATCC 51140 / PWS/A</strain>
    </source>
</reference>
<evidence type="ECO:0000313" key="3">
    <source>
        <dbReference type="EMBL" id="AEM22969.1"/>
    </source>
</evidence>